<name>A0A433RWW3_9BACL</name>
<dbReference type="EMBL" id="JTFC01000012">
    <property type="protein sequence ID" value="RUS57763.1"/>
    <property type="molecule type" value="Genomic_DNA"/>
</dbReference>
<feature type="chain" id="PRO_5019246601" evidence="1">
    <location>
        <begin position="25"/>
        <end position="292"/>
    </location>
</feature>
<organism evidence="2 3">
    <name type="scientific">Candidatus Kurthia intestinigallinarum</name>
    <dbReference type="NCBI Taxonomy" id="1562256"/>
    <lineage>
        <taxon>Bacteria</taxon>
        <taxon>Bacillati</taxon>
        <taxon>Bacillota</taxon>
        <taxon>Bacilli</taxon>
        <taxon>Bacillales</taxon>
        <taxon>Caryophanaceae</taxon>
        <taxon>Kurthia</taxon>
    </lineage>
</organism>
<dbReference type="GO" id="GO:0008237">
    <property type="term" value="F:metallopeptidase activity"/>
    <property type="evidence" value="ECO:0007669"/>
    <property type="project" value="InterPro"/>
</dbReference>
<gene>
    <name evidence="2" type="ORF">QI30_04190</name>
</gene>
<comment type="caution">
    <text evidence="2">The sequence shown here is derived from an EMBL/GenBank/DDBJ whole genome shotgun (WGS) entry which is preliminary data.</text>
</comment>
<dbReference type="InterPro" id="IPR024079">
    <property type="entry name" value="MetalloPept_cat_dom_sf"/>
</dbReference>
<evidence type="ECO:0000313" key="3">
    <source>
        <dbReference type="Proteomes" id="UP000288623"/>
    </source>
</evidence>
<evidence type="ECO:0000313" key="2">
    <source>
        <dbReference type="EMBL" id="RUS57763.1"/>
    </source>
</evidence>
<sequence>MKKIILYGFALLLFFALPTLDANAAASTAKGDAALAQLKQRHGQFVNIVPSHVADTESEKIIIKYRVKNGQIYAPHAGNTATYKKIAQDGNLHKRLWEKFIVTVPASKRQQVTNFTVFTDGHNNDQAFVQPNDSTWKTWTLAVDYKDALDQPNNFFATLVHESAHLVSLNKKQTNNAGANCKNFTSNGVCMNKDSHLNRFYQLFWQGPIHNDWVKTGKQANQLYLKYPSSFVDQYAAASPEEDFAESFMYFVFSERPTTAKTRAEQKIAFFYKYDSMIHFRNAILTRLNSYY</sequence>
<dbReference type="Gene3D" id="3.40.390.10">
    <property type="entry name" value="Collagenase (Catalytic Domain)"/>
    <property type="match status" value="1"/>
</dbReference>
<keyword evidence="1" id="KW-0732">Signal</keyword>
<dbReference type="Proteomes" id="UP000288623">
    <property type="component" value="Unassembled WGS sequence"/>
</dbReference>
<reference evidence="2 3" key="1">
    <citation type="submission" date="2014-11" db="EMBL/GenBank/DDBJ databases">
        <title>Genome sequence and analysis of novel Kurthia sp.</title>
        <authorList>
            <person name="Lawson J.N."/>
            <person name="Gonzalez J.E."/>
            <person name="Rinauldi L."/>
            <person name="Xuan Z."/>
            <person name="Firman A."/>
            <person name="Shaddox L."/>
            <person name="Trudeau A."/>
            <person name="Shah S."/>
            <person name="Reiman D."/>
        </authorList>
    </citation>
    <scope>NUCLEOTIDE SEQUENCE [LARGE SCALE GENOMIC DNA]</scope>
    <source>
        <strain evidence="2 3">3B1D</strain>
    </source>
</reference>
<dbReference type="AlphaFoldDB" id="A0A433RWW3"/>
<evidence type="ECO:0000256" key="1">
    <source>
        <dbReference type="SAM" id="SignalP"/>
    </source>
</evidence>
<proteinExistence type="predicted"/>
<protein>
    <submittedName>
        <fullName evidence="2">Uncharacterized protein</fullName>
    </submittedName>
</protein>
<feature type="signal peptide" evidence="1">
    <location>
        <begin position="1"/>
        <end position="24"/>
    </location>
</feature>
<keyword evidence="3" id="KW-1185">Reference proteome</keyword>
<accession>A0A433RWW3</accession>
<dbReference type="RefSeq" id="WP_126989704.1">
    <property type="nucleotide sequence ID" value="NZ_JTFC01000012.1"/>
</dbReference>
<dbReference type="OrthoDB" id="1114958at2"/>